<dbReference type="AlphaFoldDB" id="A0A178N112"/>
<dbReference type="STRING" id="1437059.A6A05_19410"/>
<dbReference type="Pfam" id="PF02371">
    <property type="entry name" value="Transposase_20"/>
    <property type="match status" value="1"/>
</dbReference>
<accession>A0A178N112</accession>
<feature type="domain" description="Transposase IS116/IS110/IS902 C-terminal" evidence="1">
    <location>
        <begin position="64"/>
        <end position="146"/>
    </location>
</feature>
<dbReference type="PANTHER" id="PTHR33055">
    <property type="entry name" value="TRANSPOSASE FOR INSERTION SEQUENCE ELEMENT IS1111A"/>
    <property type="match status" value="1"/>
</dbReference>
<evidence type="ECO:0000313" key="2">
    <source>
        <dbReference type="EMBL" id="OAN59576.1"/>
    </source>
</evidence>
<dbReference type="Proteomes" id="UP000078543">
    <property type="component" value="Unassembled WGS sequence"/>
</dbReference>
<dbReference type="PANTHER" id="PTHR33055:SF13">
    <property type="entry name" value="TRANSPOSASE"/>
    <property type="match status" value="1"/>
</dbReference>
<evidence type="ECO:0000259" key="1">
    <source>
        <dbReference type="Pfam" id="PF02371"/>
    </source>
</evidence>
<dbReference type="GO" id="GO:0003677">
    <property type="term" value="F:DNA binding"/>
    <property type="evidence" value="ECO:0007669"/>
    <property type="project" value="InterPro"/>
</dbReference>
<comment type="caution">
    <text evidence="2">The sequence shown here is derived from an EMBL/GenBank/DDBJ whole genome shotgun (WGS) entry which is preliminary data.</text>
</comment>
<dbReference type="GO" id="GO:0006313">
    <property type="term" value="P:DNA transposition"/>
    <property type="evidence" value="ECO:0007669"/>
    <property type="project" value="InterPro"/>
</dbReference>
<dbReference type="EMBL" id="LWQU01000062">
    <property type="protein sequence ID" value="OAN59576.1"/>
    <property type="molecule type" value="Genomic_DNA"/>
</dbReference>
<dbReference type="InterPro" id="IPR003346">
    <property type="entry name" value="Transposase_20"/>
</dbReference>
<dbReference type="GO" id="GO:0004803">
    <property type="term" value="F:transposase activity"/>
    <property type="evidence" value="ECO:0007669"/>
    <property type="project" value="InterPro"/>
</dbReference>
<reference evidence="2 3" key="1">
    <citation type="submission" date="2016-04" db="EMBL/GenBank/DDBJ databases">
        <title>Draft genome sequence of freshwater magnetotactic bacteria Magnetospirillum marisnigri SP-1 and Magnetospirillum moscoviense BB-1.</title>
        <authorList>
            <person name="Koziaeva V."/>
            <person name="Dziuba M.V."/>
            <person name="Ivanov T.M."/>
            <person name="Kuznetsov B."/>
            <person name="Grouzdev D.S."/>
        </authorList>
    </citation>
    <scope>NUCLEOTIDE SEQUENCE [LARGE SCALE GENOMIC DNA]</scope>
    <source>
        <strain evidence="2 3">BB-1</strain>
    </source>
</reference>
<evidence type="ECO:0000313" key="3">
    <source>
        <dbReference type="Proteomes" id="UP000078543"/>
    </source>
</evidence>
<name>A0A178N112_9PROT</name>
<sequence>MEGRRWQLVELLQAERCRLAMTRSAAVRATVQAVIDVLTANLDAIELQLHAHIKATPELAQRARMLQSLHGVGPITAMVLIAELPELGLLTNKQIAALVGLAPQTRQSGKTKGRDRTGHGRPNIRRALFNAARAAIRHPSPLKDFYDRLVQENRRPGKVALTALMRKMLVTLNAIVRDGQPWKLAKQT</sequence>
<gene>
    <name evidence="2" type="ORF">A6A05_19410</name>
</gene>
<organism evidence="2 3">
    <name type="scientific">Magnetospirillum moscoviense</name>
    <dbReference type="NCBI Taxonomy" id="1437059"/>
    <lineage>
        <taxon>Bacteria</taxon>
        <taxon>Pseudomonadati</taxon>
        <taxon>Pseudomonadota</taxon>
        <taxon>Alphaproteobacteria</taxon>
        <taxon>Rhodospirillales</taxon>
        <taxon>Rhodospirillaceae</taxon>
        <taxon>Magnetospirillum</taxon>
    </lineage>
</organism>
<dbReference type="InterPro" id="IPR047650">
    <property type="entry name" value="Transpos_IS110"/>
</dbReference>
<keyword evidence="3" id="KW-1185">Reference proteome</keyword>
<protein>
    <recommendedName>
        <fullName evidence="1">Transposase IS116/IS110/IS902 C-terminal domain-containing protein</fullName>
    </recommendedName>
</protein>
<proteinExistence type="predicted"/>